<proteinExistence type="predicted"/>
<evidence type="ECO:0000313" key="2">
    <source>
        <dbReference type="EMBL" id="KAF2139118.1"/>
    </source>
</evidence>
<dbReference type="GeneID" id="54298456"/>
<dbReference type="Proteomes" id="UP000799438">
    <property type="component" value="Unassembled WGS sequence"/>
</dbReference>
<organism evidence="2 3">
    <name type="scientific">Aplosporella prunicola CBS 121167</name>
    <dbReference type="NCBI Taxonomy" id="1176127"/>
    <lineage>
        <taxon>Eukaryota</taxon>
        <taxon>Fungi</taxon>
        <taxon>Dikarya</taxon>
        <taxon>Ascomycota</taxon>
        <taxon>Pezizomycotina</taxon>
        <taxon>Dothideomycetes</taxon>
        <taxon>Dothideomycetes incertae sedis</taxon>
        <taxon>Botryosphaeriales</taxon>
        <taxon>Aplosporellaceae</taxon>
        <taxon>Aplosporella</taxon>
    </lineage>
</organism>
<dbReference type="EMBL" id="ML995494">
    <property type="protein sequence ID" value="KAF2139118.1"/>
    <property type="molecule type" value="Genomic_DNA"/>
</dbReference>
<gene>
    <name evidence="2" type="ORF">K452DRAFT_290214</name>
</gene>
<feature type="compositionally biased region" description="Basic and acidic residues" evidence="1">
    <location>
        <begin position="50"/>
        <end position="69"/>
    </location>
</feature>
<sequence>MSARGVESSRLSTLSRPSLSGLCAVSRCNVEPSRKRVLVLPHLAYSLRPLRSDGGRAQPRPERSQEPKRRPCTTTTVRPPASSYANGPWVRFSLPTRKGGTLAVSQARDRLLTGCSRVSQTRKRSEVLCTACPHPPPSQIAIMRQTSPQWHECGTARSDKERTDAREGQMISEGAICLRQIPFRCLQYLKAARRALRQSPVRPISPRHPLIVRAKARSGYPAQRLPDISAQSQISLPFPHRSLFFFYSI</sequence>
<reference evidence="2" key="1">
    <citation type="journal article" date="2020" name="Stud. Mycol.">
        <title>101 Dothideomycetes genomes: a test case for predicting lifestyles and emergence of pathogens.</title>
        <authorList>
            <person name="Haridas S."/>
            <person name="Albert R."/>
            <person name="Binder M."/>
            <person name="Bloem J."/>
            <person name="Labutti K."/>
            <person name="Salamov A."/>
            <person name="Andreopoulos B."/>
            <person name="Baker S."/>
            <person name="Barry K."/>
            <person name="Bills G."/>
            <person name="Bluhm B."/>
            <person name="Cannon C."/>
            <person name="Castanera R."/>
            <person name="Culley D."/>
            <person name="Daum C."/>
            <person name="Ezra D."/>
            <person name="Gonzalez J."/>
            <person name="Henrissat B."/>
            <person name="Kuo A."/>
            <person name="Liang C."/>
            <person name="Lipzen A."/>
            <person name="Lutzoni F."/>
            <person name="Magnuson J."/>
            <person name="Mondo S."/>
            <person name="Nolan M."/>
            <person name="Ohm R."/>
            <person name="Pangilinan J."/>
            <person name="Park H.-J."/>
            <person name="Ramirez L."/>
            <person name="Alfaro M."/>
            <person name="Sun H."/>
            <person name="Tritt A."/>
            <person name="Yoshinaga Y."/>
            <person name="Zwiers L.-H."/>
            <person name="Turgeon B."/>
            <person name="Goodwin S."/>
            <person name="Spatafora J."/>
            <person name="Crous P."/>
            <person name="Grigoriev I."/>
        </authorList>
    </citation>
    <scope>NUCLEOTIDE SEQUENCE</scope>
    <source>
        <strain evidence="2">CBS 121167</strain>
    </source>
</reference>
<keyword evidence="3" id="KW-1185">Reference proteome</keyword>
<evidence type="ECO:0000313" key="3">
    <source>
        <dbReference type="Proteomes" id="UP000799438"/>
    </source>
</evidence>
<protein>
    <submittedName>
        <fullName evidence="2">Uncharacterized protein</fullName>
    </submittedName>
</protein>
<name>A0A6A6B657_9PEZI</name>
<accession>A0A6A6B657</accession>
<dbReference type="RefSeq" id="XP_033394831.1">
    <property type="nucleotide sequence ID" value="XM_033540960.1"/>
</dbReference>
<dbReference type="AlphaFoldDB" id="A0A6A6B657"/>
<evidence type="ECO:0000256" key="1">
    <source>
        <dbReference type="SAM" id="MobiDB-lite"/>
    </source>
</evidence>
<feature type="region of interest" description="Disordered" evidence="1">
    <location>
        <begin position="49"/>
        <end position="84"/>
    </location>
</feature>